<sequence>MSHLSEIMEYNRQFVDEKQYEQYLTGKFPDKKLVIITCMDTRLVELLPKAMNLKNGDVKIIKIAGAIVSHPFGSVMRSILVALYELSADEVIVVGHLDCGMAALNADHMIQEIRNRGVSEEVLSTLDNSGIKLDSWLQGFSNIKEGVTGTVNLIKKHPLLPADVPVHGMIIDPNSGQLEIVVDGYEKISQK</sequence>
<dbReference type="Proteomes" id="UP000460318">
    <property type="component" value="Unassembled WGS sequence"/>
</dbReference>
<evidence type="ECO:0000256" key="6">
    <source>
        <dbReference type="PIRSR" id="PIRSR601765-1"/>
    </source>
</evidence>
<gene>
    <name evidence="7" type="ORF">GRF59_01075</name>
</gene>
<comment type="caution">
    <text evidence="7">The sequence shown here is derived from an EMBL/GenBank/DDBJ whole genome shotgun (WGS) entry which is preliminary data.</text>
</comment>
<dbReference type="RefSeq" id="WP_160495831.1">
    <property type="nucleotide sequence ID" value="NZ_WUBI01000001.1"/>
</dbReference>
<organism evidence="7 8">
    <name type="scientific">Paenibacillus dendrobii</name>
    <dbReference type="NCBI Taxonomy" id="2691084"/>
    <lineage>
        <taxon>Bacteria</taxon>
        <taxon>Bacillati</taxon>
        <taxon>Bacillota</taxon>
        <taxon>Bacilli</taxon>
        <taxon>Bacillales</taxon>
        <taxon>Paenibacillaceae</taxon>
        <taxon>Paenibacillus</taxon>
    </lineage>
</organism>
<reference evidence="7 8" key="1">
    <citation type="submission" date="2019-12" db="EMBL/GenBank/DDBJ databases">
        <title>Paenibacillus sp. nov., an endophytic bacterium isolated from the stem of Dendrobium.</title>
        <authorList>
            <person name="Zhao R."/>
        </authorList>
    </citation>
    <scope>NUCLEOTIDE SEQUENCE [LARGE SCALE GENOMIC DNA]</scope>
    <source>
        <strain evidence="7 8">HJL G12</strain>
    </source>
</reference>
<keyword evidence="8" id="KW-1185">Reference proteome</keyword>
<keyword evidence="4 6" id="KW-0862">Zinc</keyword>
<evidence type="ECO:0000256" key="2">
    <source>
        <dbReference type="ARBA" id="ARBA00012925"/>
    </source>
</evidence>
<feature type="binding site" evidence="6">
    <location>
        <position position="99"/>
    </location>
    <ligand>
        <name>Zn(2+)</name>
        <dbReference type="ChEBI" id="CHEBI:29105"/>
    </ligand>
</feature>
<dbReference type="Pfam" id="PF00484">
    <property type="entry name" value="Pro_CA"/>
    <property type="match status" value="1"/>
</dbReference>
<dbReference type="AlphaFoldDB" id="A0A7X3IGS4"/>
<evidence type="ECO:0000313" key="7">
    <source>
        <dbReference type="EMBL" id="MWV42210.1"/>
    </source>
</evidence>
<protein>
    <recommendedName>
        <fullName evidence="2">carbonic anhydrase</fullName>
        <ecNumber evidence="2">4.2.1.1</ecNumber>
    </recommendedName>
</protein>
<evidence type="ECO:0000256" key="1">
    <source>
        <dbReference type="ARBA" id="ARBA00006217"/>
    </source>
</evidence>
<dbReference type="SUPFAM" id="SSF53056">
    <property type="entry name" value="beta-carbonic anhydrase, cab"/>
    <property type="match status" value="1"/>
</dbReference>
<dbReference type="PANTHER" id="PTHR43175">
    <property type="entry name" value="CARBONIC ANHYDRASE"/>
    <property type="match status" value="1"/>
</dbReference>
<keyword evidence="3 6" id="KW-0479">Metal-binding</keyword>
<feature type="binding site" evidence="6">
    <location>
        <position position="96"/>
    </location>
    <ligand>
        <name>Zn(2+)</name>
        <dbReference type="ChEBI" id="CHEBI:29105"/>
    </ligand>
</feature>
<evidence type="ECO:0000256" key="3">
    <source>
        <dbReference type="ARBA" id="ARBA00022723"/>
    </source>
</evidence>
<dbReference type="Gene3D" id="3.40.1050.10">
    <property type="entry name" value="Carbonic anhydrase"/>
    <property type="match status" value="1"/>
</dbReference>
<evidence type="ECO:0000256" key="5">
    <source>
        <dbReference type="ARBA" id="ARBA00048348"/>
    </source>
</evidence>
<comment type="cofactor">
    <cofactor evidence="6">
        <name>Zn(2+)</name>
        <dbReference type="ChEBI" id="CHEBI:29105"/>
    </cofactor>
    <text evidence="6">Binds 1 zinc ion per subunit.</text>
</comment>
<proteinExistence type="inferred from homology"/>
<evidence type="ECO:0000256" key="4">
    <source>
        <dbReference type="ARBA" id="ARBA00022833"/>
    </source>
</evidence>
<dbReference type="CDD" id="cd03379">
    <property type="entry name" value="beta_CA_cladeD"/>
    <property type="match status" value="1"/>
</dbReference>
<evidence type="ECO:0000313" key="8">
    <source>
        <dbReference type="Proteomes" id="UP000460318"/>
    </source>
</evidence>
<dbReference type="InterPro" id="IPR001765">
    <property type="entry name" value="Carbonic_anhydrase"/>
</dbReference>
<comment type="catalytic activity">
    <reaction evidence="5">
        <text>hydrogencarbonate + H(+) = CO2 + H2O</text>
        <dbReference type="Rhea" id="RHEA:10748"/>
        <dbReference type="ChEBI" id="CHEBI:15377"/>
        <dbReference type="ChEBI" id="CHEBI:15378"/>
        <dbReference type="ChEBI" id="CHEBI:16526"/>
        <dbReference type="ChEBI" id="CHEBI:17544"/>
        <dbReference type="EC" id="4.2.1.1"/>
    </reaction>
</comment>
<dbReference type="InterPro" id="IPR036874">
    <property type="entry name" value="Carbonic_anhydrase_sf"/>
</dbReference>
<accession>A0A7X3IGS4</accession>
<dbReference type="GO" id="GO:0008270">
    <property type="term" value="F:zinc ion binding"/>
    <property type="evidence" value="ECO:0007669"/>
    <property type="project" value="InterPro"/>
</dbReference>
<dbReference type="SMART" id="SM00947">
    <property type="entry name" value="Pro_CA"/>
    <property type="match status" value="1"/>
</dbReference>
<dbReference type="PANTHER" id="PTHR43175:SF3">
    <property type="entry name" value="CARBON DISULFIDE HYDROLASE"/>
    <property type="match status" value="1"/>
</dbReference>
<name>A0A7X3IGS4_9BACL</name>
<feature type="binding site" evidence="6">
    <location>
        <position position="40"/>
    </location>
    <ligand>
        <name>Zn(2+)</name>
        <dbReference type="ChEBI" id="CHEBI:29105"/>
    </ligand>
</feature>
<dbReference type="EC" id="4.2.1.1" evidence="2"/>
<dbReference type="EMBL" id="WUBI01000001">
    <property type="protein sequence ID" value="MWV42210.1"/>
    <property type="molecule type" value="Genomic_DNA"/>
</dbReference>
<dbReference type="GO" id="GO:0004089">
    <property type="term" value="F:carbonate dehydratase activity"/>
    <property type="evidence" value="ECO:0007669"/>
    <property type="project" value="UniProtKB-EC"/>
</dbReference>
<feature type="binding site" evidence="6">
    <location>
        <position position="38"/>
    </location>
    <ligand>
        <name>Zn(2+)</name>
        <dbReference type="ChEBI" id="CHEBI:29105"/>
    </ligand>
</feature>
<comment type="similarity">
    <text evidence="1">Belongs to the beta-class carbonic anhydrase family.</text>
</comment>